<reference evidence="2 3" key="1">
    <citation type="submission" date="2015-08" db="EMBL/GenBank/DDBJ databases">
        <title>Next Generation Sequencing and Analysis of the Genome of Puccinia sorghi L Schw, the Causal Agent of Maize Common Rust.</title>
        <authorList>
            <person name="Rochi L."/>
            <person name="Burguener G."/>
            <person name="Darino M."/>
            <person name="Turjanski A."/>
            <person name="Kreff E."/>
            <person name="Dieguez M.J."/>
            <person name="Sacco F."/>
        </authorList>
    </citation>
    <scope>NUCLEOTIDE SEQUENCE [LARGE SCALE GENOMIC DNA]</scope>
    <source>
        <strain evidence="2 3">RO10H11247</strain>
    </source>
</reference>
<name>A0A0L6UBV2_9BASI</name>
<dbReference type="Proteomes" id="UP000037035">
    <property type="component" value="Unassembled WGS sequence"/>
</dbReference>
<evidence type="ECO:0000313" key="3">
    <source>
        <dbReference type="Proteomes" id="UP000037035"/>
    </source>
</evidence>
<accession>A0A0L6UBV2</accession>
<sequence length="175" mass="20169">MPKIGRKISKTLTTILKLKVLLNQNNLTHNRLMKKRSILPACSYLKTVWIFKTKPSTLSSAKRKKARLCIQGFLQVPGQYYDDTFAPTGKLTSLLIILLFAIDKKLKLRQFDVRSLRLSCRHCLPPNARKLDSVFKCFFKKFTSLLINLLFAIDKKLDIPKFNVKSTFLSLSIYS</sequence>
<feature type="domain" description="Reverse transcriptase Ty1/copia-type" evidence="1">
    <location>
        <begin position="46"/>
        <end position="117"/>
    </location>
</feature>
<proteinExistence type="predicted"/>
<dbReference type="EMBL" id="LAVV01013818">
    <property type="protein sequence ID" value="KNZ45290.1"/>
    <property type="molecule type" value="Genomic_DNA"/>
</dbReference>
<dbReference type="OrthoDB" id="3059190at2759"/>
<dbReference type="VEuPathDB" id="FungiDB:VP01_8292g1"/>
<gene>
    <name evidence="2" type="ORF">VP01_8292g1</name>
</gene>
<comment type="caution">
    <text evidence="2">The sequence shown here is derived from an EMBL/GenBank/DDBJ whole genome shotgun (WGS) entry which is preliminary data.</text>
</comment>
<organism evidence="2 3">
    <name type="scientific">Puccinia sorghi</name>
    <dbReference type="NCBI Taxonomy" id="27349"/>
    <lineage>
        <taxon>Eukaryota</taxon>
        <taxon>Fungi</taxon>
        <taxon>Dikarya</taxon>
        <taxon>Basidiomycota</taxon>
        <taxon>Pucciniomycotina</taxon>
        <taxon>Pucciniomycetes</taxon>
        <taxon>Pucciniales</taxon>
        <taxon>Pucciniaceae</taxon>
        <taxon>Puccinia</taxon>
    </lineage>
</organism>
<dbReference type="Pfam" id="PF07727">
    <property type="entry name" value="RVT_2"/>
    <property type="match status" value="1"/>
</dbReference>
<keyword evidence="3" id="KW-1185">Reference proteome</keyword>
<evidence type="ECO:0000313" key="2">
    <source>
        <dbReference type="EMBL" id="KNZ45290.1"/>
    </source>
</evidence>
<evidence type="ECO:0000259" key="1">
    <source>
        <dbReference type="Pfam" id="PF07727"/>
    </source>
</evidence>
<dbReference type="InterPro" id="IPR013103">
    <property type="entry name" value="RVT_2"/>
</dbReference>
<dbReference type="AlphaFoldDB" id="A0A0L6UBV2"/>
<protein>
    <recommendedName>
        <fullName evidence="1">Reverse transcriptase Ty1/copia-type domain-containing protein</fullName>
    </recommendedName>
</protein>